<feature type="chain" id="PRO_5043899717" evidence="1">
    <location>
        <begin position="21"/>
        <end position="201"/>
    </location>
</feature>
<dbReference type="AlphaFoldDB" id="A0AAV7HWB1"/>
<name>A0AAV7HWB1_COTGL</name>
<dbReference type="EMBL" id="JAHXZJ010001864">
    <property type="protein sequence ID" value="KAH0549318.1"/>
    <property type="molecule type" value="Genomic_DNA"/>
</dbReference>
<organism evidence="2 3">
    <name type="scientific">Cotesia glomerata</name>
    <name type="common">Lepidopteran parasitic wasp</name>
    <name type="synonym">Apanteles glomeratus</name>
    <dbReference type="NCBI Taxonomy" id="32391"/>
    <lineage>
        <taxon>Eukaryota</taxon>
        <taxon>Metazoa</taxon>
        <taxon>Ecdysozoa</taxon>
        <taxon>Arthropoda</taxon>
        <taxon>Hexapoda</taxon>
        <taxon>Insecta</taxon>
        <taxon>Pterygota</taxon>
        <taxon>Neoptera</taxon>
        <taxon>Endopterygota</taxon>
        <taxon>Hymenoptera</taxon>
        <taxon>Apocrita</taxon>
        <taxon>Ichneumonoidea</taxon>
        <taxon>Braconidae</taxon>
        <taxon>Microgastrinae</taxon>
        <taxon>Cotesia</taxon>
    </lineage>
</organism>
<dbReference type="Gene3D" id="2.40.50.120">
    <property type="match status" value="1"/>
</dbReference>
<feature type="signal peptide" evidence="1">
    <location>
        <begin position="1"/>
        <end position="20"/>
    </location>
</feature>
<keyword evidence="1" id="KW-0732">Signal</keyword>
<reference evidence="2 3" key="1">
    <citation type="journal article" date="2021" name="J. Hered.">
        <title>A chromosome-level genome assembly of the parasitoid wasp, Cotesia glomerata (Hymenoptera: Braconidae).</title>
        <authorList>
            <person name="Pinto B.J."/>
            <person name="Weis J.J."/>
            <person name="Gamble T."/>
            <person name="Ode P.J."/>
            <person name="Paul R."/>
            <person name="Zaspel J.M."/>
        </authorList>
    </citation>
    <scope>NUCLEOTIDE SEQUENCE [LARGE SCALE GENOMIC DNA]</scope>
    <source>
        <strain evidence="2">CgM1</strain>
    </source>
</reference>
<proteinExistence type="predicted"/>
<accession>A0AAV7HWB1</accession>
<sequence length="201" mass="22990">MARWSIFLMILLGIAGSVSSTTKKLFECRANLNVALKNESVFLTKIHQADYIFTGKIKELRANELHVRVKRAIKGNLNSTMILVLNDTCESYLRRSFTGIFMARRIHSSENSHNSGKIAMNFGPISLTLTNLDKINAAIRGRLGSKETREKDKNIIDAFLQAIREKESLRFHFIQSAINYTRVLQKRISVPVEIVLIRRQR</sequence>
<gene>
    <name evidence="2" type="ORF">KQX54_008262</name>
</gene>
<dbReference type="Proteomes" id="UP000826195">
    <property type="component" value="Unassembled WGS sequence"/>
</dbReference>
<evidence type="ECO:0000313" key="3">
    <source>
        <dbReference type="Proteomes" id="UP000826195"/>
    </source>
</evidence>
<comment type="caution">
    <text evidence="2">The sequence shown here is derived from an EMBL/GenBank/DDBJ whole genome shotgun (WGS) entry which is preliminary data.</text>
</comment>
<evidence type="ECO:0000256" key="1">
    <source>
        <dbReference type="SAM" id="SignalP"/>
    </source>
</evidence>
<keyword evidence="3" id="KW-1185">Reference proteome</keyword>
<evidence type="ECO:0000313" key="2">
    <source>
        <dbReference type="EMBL" id="KAH0549318.1"/>
    </source>
</evidence>
<dbReference type="InterPro" id="IPR008993">
    <property type="entry name" value="TIMP-like_OB-fold"/>
</dbReference>
<protein>
    <submittedName>
        <fullName evidence="2">Uncharacterized protein</fullName>
    </submittedName>
</protein>